<protein>
    <recommendedName>
        <fullName evidence="3">Hpr(Ser) kinase/phosphatase</fullName>
    </recommendedName>
</protein>
<reference evidence="2" key="2">
    <citation type="submission" date="2012-02" db="EMBL/GenBank/DDBJ databases">
        <title>Complete genome sequence of Blastococcus saxobsidens strain DD2.</title>
        <authorList>
            <person name="Genoscope."/>
        </authorList>
    </citation>
    <scope>NUCLEOTIDE SEQUENCE [LARGE SCALE GENOMIC DNA]</scope>
    <source>
        <strain evidence="2">DD2</strain>
    </source>
</reference>
<reference evidence="1 2" key="1">
    <citation type="journal article" date="2012" name="J. Bacteriol.">
        <title>Genome Sequence of Blastococcus saxobsidens DD2, a Stone-Inhabiting Bacterium.</title>
        <authorList>
            <person name="Chouaia B."/>
            <person name="Crotti E."/>
            <person name="Brusetti L."/>
            <person name="Daffonchio D."/>
            <person name="Essoussi I."/>
            <person name="Nouioui I."/>
            <person name="Sbissi I."/>
            <person name="Ghodhbane-Gtari F."/>
            <person name="Gtari M."/>
            <person name="Vacherie B."/>
            <person name="Barbe V."/>
            <person name="Medigue C."/>
            <person name="Gury J."/>
            <person name="Pujic P."/>
            <person name="Normand P."/>
        </authorList>
    </citation>
    <scope>NUCLEOTIDE SEQUENCE [LARGE SCALE GENOMIC DNA]</scope>
    <source>
        <strain evidence="1 2">DD2</strain>
    </source>
</reference>
<dbReference type="SUPFAM" id="SSF53795">
    <property type="entry name" value="PEP carboxykinase-like"/>
    <property type="match status" value="1"/>
</dbReference>
<proteinExistence type="predicted"/>
<dbReference type="Gene3D" id="3.40.50.300">
    <property type="entry name" value="P-loop containing nucleotide triphosphate hydrolases"/>
    <property type="match status" value="1"/>
</dbReference>
<dbReference type="Proteomes" id="UP000007517">
    <property type="component" value="Chromosome"/>
</dbReference>
<evidence type="ECO:0000313" key="1">
    <source>
        <dbReference type="EMBL" id="CCG01340.1"/>
    </source>
</evidence>
<dbReference type="HOGENOM" id="CLU_996830_0_0_11"/>
<accession>H6RMY7</accession>
<dbReference type="AlphaFoldDB" id="H6RMY7"/>
<sequence length="277" mass="29621">MGSVYGLRIQGLDAAARLMQPDDDTLPLLEVRRETTGERPHVTELDEWSAAFGLQGDSGWVRLSREPLRAQLRLDGPYNDEQVLHPFLAMTAAISNWWIGRHVLHAGAFVVDGGAWGVLGAKEAGKSSLLAQLATDGRAVLCDDLLVLDGQLAHAGPSCIDLRPGAADRFGGEPLGVVGVRERIRLRLPRSDSRAVLRGWIVPTWGSTVGVTAQPVRDRLKSVLGNYALYRGPRDPAAAISLASLPVLVLTRPKDWGAMSDASAALLRATRGFGGGG</sequence>
<evidence type="ECO:0008006" key="3">
    <source>
        <dbReference type="Google" id="ProtNLM"/>
    </source>
</evidence>
<name>H6RMY7_BLASD</name>
<organism evidence="1 2">
    <name type="scientific">Blastococcus saxobsidens (strain DD2)</name>
    <dbReference type="NCBI Taxonomy" id="1146883"/>
    <lineage>
        <taxon>Bacteria</taxon>
        <taxon>Bacillati</taxon>
        <taxon>Actinomycetota</taxon>
        <taxon>Actinomycetes</taxon>
        <taxon>Geodermatophilales</taxon>
        <taxon>Geodermatophilaceae</taxon>
        <taxon>Blastococcus</taxon>
    </lineage>
</organism>
<dbReference type="InterPro" id="IPR027417">
    <property type="entry name" value="P-loop_NTPase"/>
</dbReference>
<dbReference type="OrthoDB" id="3337592at2"/>
<dbReference type="EMBL" id="FO117623">
    <property type="protein sequence ID" value="CCG01340.1"/>
    <property type="molecule type" value="Genomic_DNA"/>
</dbReference>
<dbReference type="KEGG" id="bsd:BLASA_0363"/>
<keyword evidence="2" id="KW-1185">Reference proteome</keyword>
<gene>
    <name evidence="1" type="ordered locus">BLASA_0363</name>
</gene>
<evidence type="ECO:0000313" key="2">
    <source>
        <dbReference type="Proteomes" id="UP000007517"/>
    </source>
</evidence>